<gene>
    <name evidence="8" type="ORF">SRS1_11390</name>
</gene>
<feature type="transmembrane region" description="Helical" evidence="6">
    <location>
        <begin position="338"/>
        <end position="360"/>
    </location>
</feature>
<comment type="subcellular location">
    <subcellularLocation>
        <location evidence="1">Membrane</location>
        <topology evidence="1">Multi-pass membrane protein</topology>
    </subcellularLocation>
</comment>
<feature type="transmembrane region" description="Helical" evidence="6">
    <location>
        <begin position="429"/>
        <end position="446"/>
    </location>
</feature>
<dbReference type="SUPFAM" id="SSF103473">
    <property type="entry name" value="MFS general substrate transporter"/>
    <property type="match status" value="1"/>
</dbReference>
<reference evidence="8 9" key="1">
    <citation type="submission" date="2017-02" db="EMBL/GenBank/DDBJ databases">
        <authorList>
            <person name="Peterson S.W."/>
        </authorList>
    </citation>
    <scope>NUCLEOTIDE SEQUENCE [LARGE SCALE GENOMIC DNA]</scope>
    <source>
        <strain evidence="8 9">SRS1_H2-8</strain>
    </source>
</reference>
<feature type="transmembrane region" description="Helical" evidence="6">
    <location>
        <begin position="398"/>
        <end position="417"/>
    </location>
</feature>
<evidence type="ECO:0000256" key="2">
    <source>
        <dbReference type="ARBA" id="ARBA00022448"/>
    </source>
</evidence>
<organism evidence="8 9">
    <name type="scientific">Sporisorium reilianum f. sp. reilianum</name>
    <dbReference type="NCBI Taxonomy" id="72559"/>
    <lineage>
        <taxon>Eukaryota</taxon>
        <taxon>Fungi</taxon>
        <taxon>Dikarya</taxon>
        <taxon>Basidiomycota</taxon>
        <taxon>Ustilaginomycotina</taxon>
        <taxon>Ustilaginomycetes</taxon>
        <taxon>Ustilaginales</taxon>
        <taxon>Ustilaginaceae</taxon>
        <taxon>Sporisorium</taxon>
    </lineage>
</organism>
<evidence type="ECO:0000256" key="1">
    <source>
        <dbReference type="ARBA" id="ARBA00004141"/>
    </source>
</evidence>
<keyword evidence="5 6" id="KW-0472">Membrane</keyword>
<accession>A0A2N8U502</accession>
<dbReference type="GO" id="GO:0016020">
    <property type="term" value="C:membrane"/>
    <property type="evidence" value="ECO:0007669"/>
    <property type="project" value="UniProtKB-SubCell"/>
</dbReference>
<evidence type="ECO:0000313" key="8">
    <source>
        <dbReference type="EMBL" id="SJX60075.1"/>
    </source>
</evidence>
<dbReference type="PANTHER" id="PTHR43791:SF7">
    <property type="entry name" value="MAJOR FACILITATOR SUPERFAMILY (MFS) PROFILE DOMAIN-CONTAINING PROTEIN"/>
    <property type="match status" value="1"/>
</dbReference>
<keyword evidence="2" id="KW-0813">Transport</keyword>
<name>A0A2N8U502_9BASI</name>
<feature type="transmembrane region" description="Helical" evidence="6">
    <location>
        <begin position="168"/>
        <end position="189"/>
    </location>
</feature>
<keyword evidence="3 6" id="KW-0812">Transmembrane</keyword>
<sequence length="518" mass="58591">MSSHITSISSRLGEESVKALDEKNMQSVVVSELGPGLATEKKLASIEEVIESEHQLSEDDSRALRRKIDRYTVPCLLAIYGLQYADKVSLSSGVLFGLKTDTHLHGQEYSWLTTIYYLGYFIFQPVMNYLMQRVDAAYVVSVCVVVWGVVLVTLGLCHTFAQLMVVRFILGALEGVVTPAFALIVASWYKRSEQNTRQLWYFAMNTGFSMWVSVVIYFLAKRAAEDGHVSGWRVINFFLGALTVFVGLLTGVFLRLPKNAWWLSEHERKLAHARIIDNGTGTGEVHAWKWDQVKDAFTDPTTYFIFLINVTCCIPNGGITTFQSLIYQSFSFTPLETILYQLPSFALSFVWIMFAAFMIHKFPKLRFFFMCFTVLPAFVAVLTAGTLPHEPRFKWTRYGVYLMSILYALQSFLMWALMPSIVGGRTKKTVVATLCFMGYCVGNMIGPQVFRASDAPRYIHGLIVVASMLGLVFVLCICWLLYLVSENKRRRKVLAAMGVSEEERLLKNKINGELDVSL</sequence>
<dbReference type="PROSITE" id="PS50850">
    <property type="entry name" value="MFS"/>
    <property type="match status" value="1"/>
</dbReference>
<dbReference type="PANTHER" id="PTHR43791">
    <property type="entry name" value="PERMEASE-RELATED"/>
    <property type="match status" value="1"/>
</dbReference>
<feature type="domain" description="Major facilitator superfamily (MFS) profile" evidence="7">
    <location>
        <begin position="73"/>
        <end position="488"/>
    </location>
</feature>
<feature type="transmembrane region" description="Helical" evidence="6">
    <location>
        <begin position="201"/>
        <end position="220"/>
    </location>
</feature>
<evidence type="ECO:0000259" key="7">
    <source>
        <dbReference type="PROSITE" id="PS50850"/>
    </source>
</evidence>
<dbReference type="Proteomes" id="UP000239563">
    <property type="component" value="Chromosome I"/>
</dbReference>
<dbReference type="AlphaFoldDB" id="A0A2N8U502"/>
<dbReference type="InterPro" id="IPR011701">
    <property type="entry name" value="MFS"/>
</dbReference>
<feature type="transmembrane region" description="Helical" evidence="6">
    <location>
        <begin position="458"/>
        <end position="484"/>
    </location>
</feature>
<protein>
    <submittedName>
        <fullName evidence="8">Related to DAL5-Allantoate and ureidosuccinate permease</fullName>
    </submittedName>
</protein>
<dbReference type="GO" id="GO:0022857">
    <property type="term" value="F:transmembrane transporter activity"/>
    <property type="evidence" value="ECO:0007669"/>
    <property type="project" value="InterPro"/>
</dbReference>
<dbReference type="InterPro" id="IPR036259">
    <property type="entry name" value="MFS_trans_sf"/>
</dbReference>
<dbReference type="InterPro" id="IPR020846">
    <property type="entry name" value="MFS_dom"/>
</dbReference>
<feature type="transmembrane region" description="Helical" evidence="6">
    <location>
        <begin position="109"/>
        <end position="130"/>
    </location>
</feature>
<feature type="transmembrane region" description="Helical" evidence="6">
    <location>
        <begin position="232"/>
        <end position="254"/>
    </location>
</feature>
<evidence type="ECO:0000256" key="3">
    <source>
        <dbReference type="ARBA" id="ARBA00022692"/>
    </source>
</evidence>
<proteinExistence type="predicted"/>
<dbReference type="EMBL" id="LT795054">
    <property type="protein sequence ID" value="SJX60075.1"/>
    <property type="molecule type" value="Genomic_DNA"/>
</dbReference>
<evidence type="ECO:0000256" key="4">
    <source>
        <dbReference type="ARBA" id="ARBA00022989"/>
    </source>
</evidence>
<keyword evidence="4 6" id="KW-1133">Transmembrane helix</keyword>
<dbReference type="Gene3D" id="1.20.1250.20">
    <property type="entry name" value="MFS general substrate transporter like domains"/>
    <property type="match status" value="1"/>
</dbReference>
<evidence type="ECO:0000256" key="6">
    <source>
        <dbReference type="SAM" id="Phobius"/>
    </source>
</evidence>
<evidence type="ECO:0000313" key="9">
    <source>
        <dbReference type="Proteomes" id="UP000239563"/>
    </source>
</evidence>
<evidence type="ECO:0000256" key="5">
    <source>
        <dbReference type="ARBA" id="ARBA00023136"/>
    </source>
</evidence>
<dbReference type="Pfam" id="PF07690">
    <property type="entry name" value="MFS_1"/>
    <property type="match status" value="1"/>
</dbReference>
<feature type="transmembrane region" description="Helical" evidence="6">
    <location>
        <begin position="367"/>
        <end position="386"/>
    </location>
</feature>
<feature type="transmembrane region" description="Helical" evidence="6">
    <location>
        <begin position="136"/>
        <end position="156"/>
    </location>
</feature>